<name>D8QS46_SELML</name>
<organism evidence="3">
    <name type="scientific">Selaginella moellendorffii</name>
    <name type="common">Spikemoss</name>
    <dbReference type="NCBI Taxonomy" id="88036"/>
    <lineage>
        <taxon>Eukaryota</taxon>
        <taxon>Viridiplantae</taxon>
        <taxon>Streptophyta</taxon>
        <taxon>Embryophyta</taxon>
        <taxon>Tracheophyta</taxon>
        <taxon>Lycopodiopsida</taxon>
        <taxon>Selaginellales</taxon>
        <taxon>Selaginellaceae</taxon>
        <taxon>Selaginella</taxon>
    </lineage>
</organism>
<dbReference type="InterPro" id="IPR037136">
    <property type="entry name" value="RNA3'_phos_cyclase_dom_sf"/>
</dbReference>
<dbReference type="Gramene" id="EFJ36873">
    <property type="protein sequence ID" value="EFJ36873"/>
    <property type="gene ID" value="SELMODRAFT_76880"/>
</dbReference>
<feature type="domain" description="RNA 3'-terminal phosphate cyclase insert" evidence="1">
    <location>
        <begin position="15"/>
        <end position="89"/>
    </location>
</feature>
<dbReference type="Gene3D" id="3.65.10.20">
    <property type="entry name" value="RNA 3'-terminal phosphate cyclase domain"/>
    <property type="match status" value="1"/>
</dbReference>
<dbReference type="eggNOG" id="KOG3980">
    <property type="taxonomic scope" value="Eukaryota"/>
</dbReference>
<accession>D8QS46</accession>
<dbReference type="InterPro" id="IPR013791">
    <property type="entry name" value="RNA3'-term_phos_cycl_insert"/>
</dbReference>
<dbReference type="InterPro" id="IPR000228">
    <property type="entry name" value="RNA3'_term_phos_cyc"/>
</dbReference>
<dbReference type="GO" id="GO:0005730">
    <property type="term" value="C:nucleolus"/>
    <property type="evidence" value="ECO:0000318"/>
    <property type="project" value="GO_Central"/>
</dbReference>
<dbReference type="KEGG" id="smo:SELMODRAFT_76880"/>
<dbReference type="AlphaFoldDB" id="D8QS46"/>
<dbReference type="EMBL" id="GL377566">
    <property type="protein sequence ID" value="EFJ36873.1"/>
    <property type="molecule type" value="Genomic_DNA"/>
</dbReference>
<evidence type="ECO:0000259" key="1">
    <source>
        <dbReference type="Pfam" id="PF05189"/>
    </source>
</evidence>
<evidence type="ECO:0000313" key="3">
    <source>
        <dbReference type="Proteomes" id="UP000001514"/>
    </source>
</evidence>
<dbReference type="PANTHER" id="PTHR11096:SF1">
    <property type="entry name" value="RNA 3'-TERMINAL PHOSPHATE CYCLASE-LIKE PROTEIN"/>
    <property type="match status" value="1"/>
</dbReference>
<evidence type="ECO:0000313" key="2">
    <source>
        <dbReference type="EMBL" id="EFJ36873.1"/>
    </source>
</evidence>
<dbReference type="HOGENOM" id="CLU_027882_1_2_1"/>
<dbReference type="STRING" id="88036.D8QS46"/>
<dbReference type="Proteomes" id="UP000001514">
    <property type="component" value="Unassembled WGS sequence"/>
</dbReference>
<feature type="non-terminal residue" evidence="2">
    <location>
        <position position="1"/>
    </location>
</feature>
<dbReference type="GO" id="GO:0004521">
    <property type="term" value="F:RNA endonuclease activity"/>
    <property type="evidence" value="ECO:0000318"/>
    <property type="project" value="GO_Central"/>
</dbReference>
<dbReference type="InParanoid" id="D8QS46"/>
<dbReference type="Pfam" id="PF05189">
    <property type="entry name" value="RTC_insert"/>
    <property type="match status" value="1"/>
</dbReference>
<protein>
    <recommendedName>
        <fullName evidence="1">RNA 3'-terminal phosphate cyclase insert domain-containing protein</fullName>
    </recommendedName>
</protein>
<gene>
    <name evidence="2" type="ORF">SELMODRAFT_76880</name>
</gene>
<proteinExistence type="predicted"/>
<dbReference type="PANTHER" id="PTHR11096">
    <property type="entry name" value="RNA 3' TERMINAL PHOSPHATE CYCLASE"/>
    <property type="match status" value="1"/>
</dbReference>
<sequence length="168" mass="17995">VTPHTSHLIWPIECGVLNRLLPNMYIFTDHYTGSESGKSPGYGISLVAETTTGCILSSECAATHSGASELQLLEDLGTQAAMSLLQEIKLGGVVDSTHQGLLFILCALCPEDVSKVRVGKLSSYGIKTLQHIKEFLGVQFSIKPDPAIGTVLLTCIGSGFQNLYRKVS</sequence>
<dbReference type="GO" id="GO:0000479">
    <property type="term" value="P:endonucleolytic cleavage of tricistronic rRNA transcript (SSU-rRNA, 5.8S rRNA, LSU-rRNA)"/>
    <property type="evidence" value="ECO:0000318"/>
    <property type="project" value="GO_Central"/>
</dbReference>
<dbReference type="OMA" id="EAVNWID"/>
<keyword evidence="3" id="KW-1185">Reference proteome</keyword>
<reference evidence="2 3" key="1">
    <citation type="journal article" date="2011" name="Science">
        <title>The Selaginella genome identifies genetic changes associated with the evolution of vascular plants.</title>
        <authorList>
            <person name="Banks J.A."/>
            <person name="Nishiyama T."/>
            <person name="Hasebe M."/>
            <person name="Bowman J.L."/>
            <person name="Gribskov M."/>
            <person name="dePamphilis C."/>
            <person name="Albert V.A."/>
            <person name="Aono N."/>
            <person name="Aoyama T."/>
            <person name="Ambrose B.A."/>
            <person name="Ashton N.W."/>
            <person name="Axtell M.J."/>
            <person name="Barker E."/>
            <person name="Barker M.S."/>
            <person name="Bennetzen J.L."/>
            <person name="Bonawitz N.D."/>
            <person name="Chapple C."/>
            <person name="Cheng C."/>
            <person name="Correa L.G."/>
            <person name="Dacre M."/>
            <person name="DeBarry J."/>
            <person name="Dreyer I."/>
            <person name="Elias M."/>
            <person name="Engstrom E.M."/>
            <person name="Estelle M."/>
            <person name="Feng L."/>
            <person name="Finet C."/>
            <person name="Floyd S.K."/>
            <person name="Frommer W.B."/>
            <person name="Fujita T."/>
            <person name="Gramzow L."/>
            <person name="Gutensohn M."/>
            <person name="Harholt J."/>
            <person name="Hattori M."/>
            <person name="Heyl A."/>
            <person name="Hirai T."/>
            <person name="Hiwatashi Y."/>
            <person name="Ishikawa M."/>
            <person name="Iwata M."/>
            <person name="Karol K.G."/>
            <person name="Koehler B."/>
            <person name="Kolukisaoglu U."/>
            <person name="Kubo M."/>
            <person name="Kurata T."/>
            <person name="Lalonde S."/>
            <person name="Li K."/>
            <person name="Li Y."/>
            <person name="Litt A."/>
            <person name="Lyons E."/>
            <person name="Manning G."/>
            <person name="Maruyama T."/>
            <person name="Michael T.P."/>
            <person name="Mikami K."/>
            <person name="Miyazaki S."/>
            <person name="Morinaga S."/>
            <person name="Murata T."/>
            <person name="Mueller-Roeber B."/>
            <person name="Nelson D.R."/>
            <person name="Obara M."/>
            <person name="Oguri Y."/>
            <person name="Olmstead R.G."/>
            <person name="Onodera N."/>
            <person name="Petersen B.L."/>
            <person name="Pils B."/>
            <person name="Prigge M."/>
            <person name="Rensing S.A."/>
            <person name="Riano-Pachon D.M."/>
            <person name="Roberts A.W."/>
            <person name="Sato Y."/>
            <person name="Scheller H.V."/>
            <person name="Schulz B."/>
            <person name="Schulz C."/>
            <person name="Shakirov E.V."/>
            <person name="Shibagaki N."/>
            <person name="Shinohara N."/>
            <person name="Shippen D.E."/>
            <person name="Soerensen I."/>
            <person name="Sotooka R."/>
            <person name="Sugimoto N."/>
            <person name="Sugita M."/>
            <person name="Sumikawa N."/>
            <person name="Tanurdzic M."/>
            <person name="Theissen G."/>
            <person name="Ulvskov P."/>
            <person name="Wakazuki S."/>
            <person name="Weng J.K."/>
            <person name="Willats W.W."/>
            <person name="Wipf D."/>
            <person name="Wolf P.G."/>
            <person name="Yang L."/>
            <person name="Zimmer A.D."/>
            <person name="Zhu Q."/>
            <person name="Mitros T."/>
            <person name="Hellsten U."/>
            <person name="Loque D."/>
            <person name="Otillar R."/>
            <person name="Salamov A."/>
            <person name="Schmutz J."/>
            <person name="Shapiro H."/>
            <person name="Lindquist E."/>
            <person name="Lucas S."/>
            <person name="Rokhsar D."/>
            <person name="Grigoriev I.V."/>
        </authorList>
    </citation>
    <scope>NUCLEOTIDE SEQUENCE [LARGE SCALE GENOMIC DNA]</scope>
</reference>